<protein>
    <recommendedName>
        <fullName evidence="2">DUF6533 domain-containing protein</fullName>
    </recommendedName>
</protein>
<accession>A0AAD6Y729</accession>
<dbReference type="Pfam" id="PF20151">
    <property type="entry name" value="DUF6533"/>
    <property type="match status" value="1"/>
</dbReference>
<feature type="domain" description="DUF6533" evidence="2">
    <location>
        <begin position="4"/>
        <end position="42"/>
    </location>
</feature>
<feature type="transmembrane region" description="Helical" evidence="1">
    <location>
        <begin position="182"/>
        <end position="201"/>
    </location>
</feature>
<keyword evidence="1" id="KW-1133">Transmembrane helix</keyword>
<dbReference type="AlphaFoldDB" id="A0AAD6Y729"/>
<organism evidence="3 4">
    <name type="scientific">Mycena pura</name>
    <dbReference type="NCBI Taxonomy" id="153505"/>
    <lineage>
        <taxon>Eukaryota</taxon>
        <taxon>Fungi</taxon>
        <taxon>Dikarya</taxon>
        <taxon>Basidiomycota</taxon>
        <taxon>Agaricomycotina</taxon>
        <taxon>Agaricomycetes</taxon>
        <taxon>Agaricomycetidae</taxon>
        <taxon>Agaricales</taxon>
        <taxon>Marasmiineae</taxon>
        <taxon>Mycenaceae</taxon>
        <taxon>Mycena</taxon>
    </lineage>
</organism>
<keyword evidence="1" id="KW-0472">Membrane</keyword>
<gene>
    <name evidence="3" type="ORF">GGX14DRAFT_370029</name>
</gene>
<dbReference type="InterPro" id="IPR045340">
    <property type="entry name" value="DUF6533"/>
</dbReference>
<keyword evidence="1" id="KW-0812">Transmembrane</keyword>
<feature type="transmembrane region" description="Helical" evidence="1">
    <location>
        <begin position="129"/>
        <end position="150"/>
    </location>
</feature>
<dbReference type="Proteomes" id="UP001219525">
    <property type="component" value="Unassembled WGS sequence"/>
</dbReference>
<proteinExistence type="predicted"/>
<evidence type="ECO:0000256" key="1">
    <source>
        <dbReference type="SAM" id="Phobius"/>
    </source>
</evidence>
<feature type="transmembrane region" description="Helical" evidence="1">
    <location>
        <begin position="35"/>
        <end position="54"/>
    </location>
</feature>
<sequence>VSQCVGFAAFTILIWDHLDTFTTEVEYIWNGRKGFFVYLFLLVSLSGSCAPVSYRRTESLQVQYLFCYRNLRSTALPRCRHFIRYEGSMTVIGIHVVGIMMFIRYISRALCNPFHTSCFSVSAMYTTRWIVRAIVLAILIIMFSLNAWLLTRGQPVAHNPQSGVHACTMIFPPEFKIASASAWLPLLYDSVVLVLTLIRTLPLARDRNRAYIVTRLLEDGLIYYSAIFSVTLVLTMMIIFAPPGLKNIAAHNFFPIELRPNTLQVTMMSRITLNLRKTAHKRLLTTILRDTAPLAFNNGPST</sequence>
<feature type="non-terminal residue" evidence="3">
    <location>
        <position position="302"/>
    </location>
</feature>
<keyword evidence="4" id="KW-1185">Reference proteome</keyword>
<comment type="caution">
    <text evidence="3">The sequence shown here is derived from an EMBL/GenBank/DDBJ whole genome shotgun (WGS) entry which is preliminary data.</text>
</comment>
<feature type="transmembrane region" description="Helical" evidence="1">
    <location>
        <begin position="221"/>
        <end position="241"/>
    </location>
</feature>
<dbReference type="EMBL" id="JARJCW010000053">
    <property type="protein sequence ID" value="KAJ7202881.1"/>
    <property type="molecule type" value="Genomic_DNA"/>
</dbReference>
<name>A0AAD6Y729_9AGAR</name>
<evidence type="ECO:0000313" key="3">
    <source>
        <dbReference type="EMBL" id="KAJ7202881.1"/>
    </source>
</evidence>
<evidence type="ECO:0000313" key="4">
    <source>
        <dbReference type="Proteomes" id="UP001219525"/>
    </source>
</evidence>
<reference evidence="3" key="1">
    <citation type="submission" date="2023-03" db="EMBL/GenBank/DDBJ databases">
        <title>Massive genome expansion in bonnet fungi (Mycena s.s.) driven by repeated elements and novel gene families across ecological guilds.</title>
        <authorList>
            <consortium name="Lawrence Berkeley National Laboratory"/>
            <person name="Harder C.B."/>
            <person name="Miyauchi S."/>
            <person name="Viragh M."/>
            <person name="Kuo A."/>
            <person name="Thoen E."/>
            <person name="Andreopoulos B."/>
            <person name="Lu D."/>
            <person name="Skrede I."/>
            <person name="Drula E."/>
            <person name="Henrissat B."/>
            <person name="Morin E."/>
            <person name="Kohler A."/>
            <person name="Barry K."/>
            <person name="LaButti K."/>
            <person name="Morin E."/>
            <person name="Salamov A."/>
            <person name="Lipzen A."/>
            <person name="Mereny Z."/>
            <person name="Hegedus B."/>
            <person name="Baldrian P."/>
            <person name="Stursova M."/>
            <person name="Weitz H."/>
            <person name="Taylor A."/>
            <person name="Grigoriev I.V."/>
            <person name="Nagy L.G."/>
            <person name="Martin F."/>
            <person name="Kauserud H."/>
        </authorList>
    </citation>
    <scope>NUCLEOTIDE SEQUENCE</scope>
    <source>
        <strain evidence="3">9144</strain>
    </source>
</reference>
<feature type="transmembrane region" description="Helical" evidence="1">
    <location>
        <begin position="88"/>
        <end position="107"/>
    </location>
</feature>
<evidence type="ECO:0000259" key="2">
    <source>
        <dbReference type="Pfam" id="PF20151"/>
    </source>
</evidence>